<dbReference type="Proteomes" id="UP001642501">
    <property type="component" value="Unassembled WGS sequence"/>
</dbReference>
<name>A0ABP0DCI0_9PEZI</name>
<dbReference type="InterPro" id="IPR057684">
    <property type="entry name" value="DUF7924"/>
</dbReference>
<accession>A0ABP0DCI0</accession>
<dbReference type="Pfam" id="PF25545">
    <property type="entry name" value="DUF7924"/>
    <property type="match status" value="1"/>
</dbReference>
<gene>
    <name evidence="2" type="ORF">SEPCBS57363_001837</name>
</gene>
<sequence length="277" mass="30741">MYSGSFPQLLEDHGILTDGNLALLADVNEQLEEREIRPSLAPSEFSDGQVEYYLEENRNAVSELDTERGFVPAIVGKCRLPHTGNVSWNNLSSMTDDETVAPQPDLYYGFRAGEIDKSMRDDIGSLIIPSITKGAPCAPYMILENKGRYGSLEVAKYQATHAGAATARAQFAVKNYGLETPVYDNEVLAEAWTYTCSPGALTRYVVYVSQPEAGSSQPTYHLTYVKTYHVAETIEQFRKGVSAFRHCRTEAHVKALARLEKAHERLRRGKGRLGTAL</sequence>
<evidence type="ECO:0000313" key="2">
    <source>
        <dbReference type="EMBL" id="CAK7265926.1"/>
    </source>
</evidence>
<feature type="domain" description="DUF7924" evidence="1">
    <location>
        <begin position="85"/>
        <end position="233"/>
    </location>
</feature>
<evidence type="ECO:0000313" key="3">
    <source>
        <dbReference type="Proteomes" id="UP001642501"/>
    </source>
</evidence>
<protein>
    <recommendedName>
        <fullName evidence="1">DUF7924 domain-containing protein</fullName>
    </recommendedName>
</protein>
<keyword evidence="3" id="KW-1185">Reference proteome</keyword>
<dbReference type="EMBL" id="CAWUOM010000021">
    <property type="protein sequence ID" value="CAK7265926.1"/>
    <property type="molecule type" value="Genomic_DNA"/>
</dbReference>
<comment type="caution">
    <text evidence="2">The sequence shown here is derived from an EMBL/GenBank/DDBJ whole genome shotgun (WGS) entry which is preliminary data.</text>
</comment>
<organism evidence="2 3">
    <name type="scientific">Sporothrix epigloea</name>
    <dbReference type="NCBI Taxonomy" id="1892477"/>
    <lineage>
        <taxon>Eukaryota</taxon>
        <taxon>Fungi</taxon>
        <taxon>Dikarya</taxon>
        <taxon>Ascomycota</taxon>
        <taxon>Pezizomycotina</taxon>
        <taxon>Sordariomycetes</taxon>
        <taxon>Sordariomycetidae</taxon>
        <taxon>Ophiostomatales</taxon>
        <taxon>Ophiostomataceae</taxon>
        <taxon>Sporothrix</taxon>
    </lineage>
</organism>
<evidence type="ECO:0000259" key="1">
    <source>
        <dbReference type="Pfam" id="PF25545"/>
    </source>
</evidence>
<reference evidence="2 3" key="1">
    <citation type="submission" date="2024-01" db="EMBL/GenBank/DDBJ databases">
        <authorList>
            <person name="Allen C."/>
            <person name="Tagirdzhanova G."/>
        </authorList>
    </citation>
    <scope>NUCLEOTIDE SEQUENCE [LARGE SCALE GENOMIC DNA]</scope>
    <source>
        <strain evidence="2 3">CBS 573.63</strain>
    </source>
</reference>
<proteinExistence type="predicted"/>